<reference evidence="2 3" key="1">
    <citation type="submission" date="2018-01" db="EMBL/GenBank/DDBJ databases">
        <title>Genomic Encyclopedia of Type Strains, Phase III (KMG-III): the genomes of soil and plant-associated and newly described type strains.</title>
        <authorList>
            <person name="Whitman W."/>
        </authorList>
    </citation>
    <scope>NUCLEOTIDE SEQUENCE [LARGE SCALE GENOMIC DNA]</scope>
    <source>
        <strain evidence="2 3">1131</strain>
    </source>
</reference>
<accession>A0A2S4LRW8</accession>
<evidence type="ECO:0000313" key="3">
    <source>
        <dbReference type="Proteomes" id="UP000236919"/>
    </source>
</evidence>
<feature type="signal peptide" evidence="1">
    <location>
        <begin position="1"/>
        <end position="27"/>
    </location>
</feature>
<comment type="caution">
    <text evidence="2">The sequence shown here is derived from an EMBL/GenBank/DDBJ whole genome shotgun (WGS) entry which is preliminary data.</text>
</comment>
<name>A0A2S4LRW8_9HYPH</name>
<dbReference type="EMBL" id="PQFZ01000039">
    <property type="protein sequence ID" value="POR45203.1"/>
    <property type="molecule type" value="Genomic_DNA"/>
</dbReference>
<gene>
    <name evidence="2" type="ORF">CYD53_13911</name>
</gene>
<keyword evidence="1" id="KW-0732">Signal</keyword>
<dbReference type="AlphaFoldDB" id="A0A2S4LRW8"/>
<feature type="chain" id="PRO_5015399276" evidence="1">
    <location>
        <begin position="28"/>
        <end position="92"/>
    </location>
</feature>
<protein>
    <submittedName>
        <fullName evidence="2">Uncharacterized protein</fullName>
    </submittedName>
</protein>
<proteinExistence type="predicted"/>
<dbReference type="Proteomes" id="UP000236919">
    <property type="component" value="Unassembled WGS sequence"/>
</dbReference>
<evidence type="ECO:0000256" key="1">
    <source>
        <dbReference type="SAM" id="SignalP"/>
    </source>
</evidence>
<organism evidence="2 3">
    <name type="scientific">Bosea psychrotolerans</name>
    <dbReference type="NCBI Taxonomy" id="1871628"/>
    <lineage>
        <taxon>Bacteria</taxon>
        <taxon>Pseudomonadati</taxon>
        <taxon>Pseudomonadota</taxon>
        <taxon>Alphaproteobacteria</taxon>
        <taxon>Hyphomicrobiales</taxon>
        <taxon>Boseaceae</taxon>
        <taxon>Bosea</taxon>
    </lineage>
</organism>
<keyword evidence="3" id="KW-1185">Reference proteome</keyword>
<evidence type="ECO:0000313" key="2">
    <source>
        <dbReference type="EMBL" id="POR45203.1"/>
    </source>
</evidence>
<sequence length="92" mass="9234">MGDVCRMIRIAALIAVAITGLAGEALAAGACRPTLDGKDRIERSGACPSGYYVRGACCESFQASSQRAAPTLGRKTCPAGTVASLGACVAAK</sequence>